<evidence type="ECO:0000256" key="1">
    <source>
        <dbReference type="SAM" id="Phobius"/>
    </source>
</evidence>
<dbReference type="RefSeq" id="WP_155438452.1">
    <property type="nucleotide sequence ID" value="NZ_WNLA01000003.1"/>
</dbReference>
<proteinExistence type="predicted"/>
<keyword evidence="1" id="KW-0472">Membrane</keyword>
<organism evidence="2 3">
    <name type="scientific">Pseudoduganella ginsengisoli</name>
    <dbReference type="NCBI Taxonomy" id="1462440"/>
    <lineage>
        <taxon>Bacteria</taxon>
        <taxon>Pseudomonadati</taxon>
        <taxon>Pseudomonadota</taxon>
        <taxon>Betaproteobacteria</taxon>
        <taxon>Burkholderiales</taxon>
        <taxon>Oxalobacteraceae</taxon>
        <taxon>Telluria group</taxon>
        <taxon>Pseudoduganella</taxon>
    </lineage>
</organism>
<dbReference type="AlphaFoldDB" id="A0A6L6PY85"/>
<comment type="caution">
    <text evidence="2">The sequence shown here is derived from an EMBL/GenBank/DDBJ whole genome shotgun (WGS) entry which is preliminary data.</text>
</comment>
<evidence type="ECO:0000313" key="2">
    <source>
        <dbReference type="EMBL" id="MTW02081.1"/>
    </source>
</evidence>
<evidence type="ECO:0000313" key="3">
    <source>
        <dbReference type="Proteomes" id="UP000484015"/>
    </source>
</evidence>
<name>A0A6L6PY85_9BURK</name>
<keyword evidence="1" id="KW-1133">Transmembrane helix</keyword>
<dbReference type="EMBL" id="WNLA01000003">
    <property type="protein sequence ID" value="MTW02081.1"/>
    <property type="molecule type" value="Genomic_DNA"/>
</dbReference>
<keyword evidence="3" id="KW-1185">Reference proteome</keyword>
<dbReference type="OrthoDB" id="9918992at2"/>
<protein>
    <submittedName>
        <fullName evidence="2">Uncharacterized protein</fullName>
    </submittedName>
</protein>
<keyword evidence="1" id="KW-0812">Transmembrane</keyword>
<reference evidence="2 3" key="1">
    <citation type="submission" date="2019-11" db="EMBL/GenBank/DDBJ databases">
        <title>Type strains purchased from KCTC, JCM and DSMZ.</title>
        <authorList>
            <person name="Lu H."/>
        </authorList>
    </citation>
    <scope>NUCLEOTIDE SEQUENCE [LARGE SCALE GENOMIC DNA]</scope>
    <source>
        <strain evidence="2 3">KCTC 42409</strain>
    </source>
</reference>
<sequence length="103" mass="12048">MKTTFPSKNFINDAYNAFDNRDTLQISINSSWRRKILVKEIESWAPTKKITLRPMERWRIPSVLCGLFMVRLHMIYYMALASDYHVIGGVSDNSIIIMCTPLY</sequence>
<accession>A0A6L6PY85</accession>
<gene>
    <name evidence="2" type="ORF">GM668_08250</name>
</gene>
<feature type="transmembrane region" description="Helical" evidence="1">
    <location>
        <begin position="58"/>
        <end position="79"/>
    </location>
</feature>
<dbReference type="Proteomes" id="UP000484015">
    <property type="component" value="Unassembled WGS sequence"/>
</dbReference>